<evidence type="ECO:0000256" key="1">
    <source>
        <dbReference type="ARBA" id="ARBA00023015"/>
    </source>
</evidence>
<dbReference type="PROSITE" id="PS00041">
    <property type="entry name" value="HTH_ARAC_FAMILY_1"/>
    <property type="match status" value="1"/>
</dbReference>
<name>A0AA96LQ90_9BACL</name>
<evidence type="ECO:0000256" key="5">
    <source>
        <dbReference type="SAM" id="Phobius"/>
    </source>
</evidence>
<evidence type="ECO:0000259" key="6">
    <source>
        <dbReference type="PROSITE" id="PS01124"/>
    </source>
</evidence>
<feature type="coiled-coil region" evidence="4">
    <location>
        <begin position="349"/>
        <end position="376"/>
    </location>
</feature>
<dbReference type="Gene3D" id="3.30.450.20">
    <property type="entry name" value="PAS domain"/>
    <property type="match status" value="1"/>
</dbReference>
<evidence type="ECO:0000256" key="3">
    <source>
        <dbReference type="ARBA" id="ARBA00023163"/>
    </source>
</evidence>
<evidence type="ECO:0000313" key="7">
    <source>
        <dbReference type="EMBL" id="WNR46005.1"/>
    </source>
</evidence>
<dbReference type="EMBL" id="CP130319">
    <property type="protein sequence ID" value="WNR46005.1"/>
    <property type="molecule type" value="Genomic_DNA"/>
</dbReference>
<keyword evidence="5" id="KW-1133">Transmembrane helix</keyword>
<dbReference type="Pfam" id="PF12833">
    <property type="entry name" value="HTH_18"/>
    <property type="match status" value="1"/>
</dbReference>
<gene>
    <name evidence="7" type="ORF">MJB10_07890</name>
</gene>
<dbReference type="InterPro" id="IPR018062">
    <property type="entry name" value="HTH_AraC-typ_CS"/>
</dbReference>
<sequence length="752" mass="84994">MNIKGKLQSRLLISLLLLSSIPVALLGFLSSYISNKIITEQINQMHSTYLKQVEIEMNGVFKKFDELMLQYTYANNSLLKFTNEELTYKNFSMLLEIYGVLANLRSGMEHVSEIDFFSIPQQRVYTSTSILLSAEEFEDRQAIKEANNVYKYGIWLDTRQSINTRLPASAITYIRPINNGNLTNANAAFILYLDAGSLSSKLRASSQDPASYYVVNESGQILLHSDPSAIHTSLSKELMNEIRKSQDQNGYQFMTKKTPVPALINSVYSPGKSWYYVSSVPVSVITAKTSHLRLLLYSISALFILIAALISIKTTSTLYSPLQRLVQTVLKQKKVGAGQDEIHSLYTYIQDVERDNAHLQKDVQQYQRENDNYSLLRLLLGNSNDTETSVSPFTEQSLTLTLVETDPSYLDSSYNRKDQFLFYYAIENMAGEIFGKDGPAATIMVEPGLFAIISQRKEMQGPLSTTDADKLLQAIRNYLRLNCTGSMSYSEGGLAGLHTAYQQARQALRYSLALGYNQVMISDELDASVTSDVETLSELESSIMEALHHGRITEAREAFSQLIERIREVNIQSVGKNTTYMTQLLGTLLHTVRKSEIAYQASFNRKQLAASISQLGSIDEIRNFWDEEIFEKLIVEAPGSELNQEQLVIDQVLQYIHTHYDKDISLLTCAELVQLSTFQLSRAFKKVMSVNFVDYVIEYRIQIAKDLLIQPAMTIQTISDKLRYTSVNSFIRTFKKVTGMTPGQYRKDVVSG</sequence>
<evidence type="ECO:0000313" key="8">
    <source>
        <dbReference type="Proteomes" id="UP001304650"/>
    </source>
</evidence>
<evidence type="ECO:0000256" key="4">
    <source>
        <dbReference type="SAM" id="Coils"/>
    </source>
</evidence>
<keyword evidence="1" id="KW-0805">Transcription regulation</keyword>
<dbReference type="SUPFAM" id="SSF46689">
    <property type="entry name" value="Homeodomain-like"/>
    <property type="match status" value="2"/>
</dbReference>
<keyword evidence="8" id="KW-1185">Reference proteome</keyword>
<keyword evidence="4" id="KW-0175">Coiled coil</keyword>
<dbReference type="InterPro" id="IPR009057">
    <property type="entry name" value="Homeodomain-like_sf"/>
</dbReference>
<dbReference type="Proteomes" id="UP001304650">
    <property type="component" value="Chromosome"/>
</dbReference>
<organism evidence="7 8">
    <name type="scientific">Paenibacillus roseopurpureus</name>
    <dbReference type="NCBI Taxonomy" id="2918901"/>
    <lineage>
        <taxon>Bacteria</taxon>
        <taxon>Bacillati</taxon>
        <taxon>Bacillota</taxon>
        <taxon>Bacilli</taxon>
        <taxon>Bacillales</taxon>
        <taxon>Paenibacillaceae</taxon>
        <taxon>Paenibacillus</taxon>
    </lineage>
</organism>
<accession>A0AA96LQ90</accession>
<keyword evidence="3" id="KW-0804">Transcription</keyword>
<keyword evidence="5" id="KW-0472">Membrane</keyword>
<reference evidence="7" key="1">
    <citation type="submission" date="2022-02" db="EMBL/GenBank/DDBJ databases">
        <title>Paenibacillus sp. MBLB1832 Whole Genome Shotgun Sequencing.</title>
        <authorList>
            <person name="Hwang C.Y."/>
            <person name="Cho E.-S."/>
            <person name="Seo M.-J."/>
        </authorList>
    </citation>
    <scope>NUCLEOTIDE SEQUENCE</scope>
    <source>
        <strain evidence="7">MBLB1832</strain>
    </source>
</reference>
<dbReference type="Gene3D" id="1.10.10.60">
    <property type="entry name" value="Homeodomain-like"/>
    <property type="match status" value="2"/>
</dbReference>
<keyword evidence="5" id="KW-0812">Transmembrane</keyword>
<dbReference type="PANTHER" id="PTHR43280:SF28">
    <property type="entry name" value="HTH-TYPE TRANSCRIPTIONAL ACTIVATOR RHAS"/>
    <property type="match status" value="1"/>
</dbReference>
<dbReference type="SMART" id="SM00342">
    <property type="entry name" value="HTH_ARAC"/>
    <property type="match status" value="1"/>
</dbReference>
<dbReference type="KEGG" id="proo:MJB10_07890"/>
<dbReference type="InterPro" id="IPR018060">
    <property type="entry name" value="HTH_AraC"/>
</dbReference>
<proteinExistence type="predicted"/>
<dbReference type="RefSeq" id="WP_314803241.1">
    <property type="nucleotide sequence ID" value="NZ_CP130319.1"/>
</dbReference>
<dbReference type="AlphaFoldDB" id="A0AA96LQ90"/>
<feature type="transmembrane region" description="Helical" evidence="5">
    <location>
        <begin position="12"/>
        <end position="33"/>
    </location>
</feature>
<protein>
    <submittedName>
        <fullName evidence="7">Helix-turn-helix domain-containing protein</fullName>
    </submittedName>
</protein>
<evidence type="ECO:0000256" key="2">
    <source>
        <dbReference type="ARBA" id="ARBA00023125"/>
    </source>
</evidence>
<dbReference type="PROSITE" id="PS01124">
    <property type="entry name" value="HTH_ARAC_FAMILY_2"/>
    <property type="match status" value="1"/>
</dbReference>
<dbReference type="PANTHER" id="PTHR43280">
    <property type="entry name" value="ARAC-FAMILY TRANSCRIPTIONAL REGULATOR"/>
    <property type="match status" value="1"/>
</dbReference>
<dbReference type="GO" id="GO:0043565">
    <property type="term" value="F:sequence-specific DNA binding"/>
    <property type="evidence" value="ECO:0007669"/>
    <property type="project" value="InterPro"/>
</dbReference>
<dbReference type="GO" id="GO:0003700">
    <property type="term" value="F:DNA-binding transcription factor activity"/>
    <property type="evidence" value="ECO:0007669"/>
    <property type="project" value="InterPro"/>
</dbReference>
<keyword evidence="2" id="KW-0238">DNA-binding</keyword>
<feature type="domain" description="HTH araC/xylS-type" evidence="6">
    <location>
        <begin position="650"/>
        <end position="748"/>
    </location>
</feature>
<feature type="transmembrane region" description="Helical" evidence="5">
    <location>
        <begin position="294"/>
        <end position="312"/>
    </location>
</feature>